<evidence type="ECO:0000313" key="2">
    <source>
        <dbReference type="Proteomes" id="UP000268093"/>
    </source>
</evidence>
<name>A0A433DJ14_9FUNG</name>
<dbReference type="AlphaFoldDB" id="A0A433DJ14"/>
<proteinExistence type="predicted"/>
<gene>
    <name evidence="1" type="ORF">BC936DRAFT_137458</name>
</gene>
<dbReference type="Proteomes" id="UP000268093">
    <property type="component" value="Unassembled WGS sequence"/>
</dbReference>
<evidence type="ECO:0000313" key="1">
    <source>
        <dbReference type="EMBL" id="RUP50844.1"/>
    </source>
</evidence>
<accession>A0A433DJ14</accession>
<sequence>CGDIYFGGLVQFVRQSICTRQSTVNLHDSQFAPLPPLYLKPYSFGRTWTGTIHIVANKKTLWPHKTKLTSKSPYWTRGPYHSDMTRGTPLTRFGRISVSANTVREPLLF</sequence>
<dbReference type="EMBL" id="RBNI01001142">
    <property type="protein sequence ID" value="RUP50844.1"/>
    <property type="molecule type" value="Genomic_DNA"/>
</dbReference>
<organism evidence="1 2">
    <name type="scientific">Jimgerdemannia flammicorona</name>
    <dbReference type="NCBI Taxonomy" id="994334"/>
    <lineage>
        <taxon>Eukaryota</taxon>
        <taxon>Fungi</taxon>
        <taxon>Fungi incertae sedis</taxon>
        <taxon>Mucoromycota</taxon>
        <taxon>Mucoromycotina</taxon>
        <taxon>Endogonomycetes</taxon>
        <taxon>Endogonales</taxon>
        <taxon>Endogonaceae</taxon>
        <taxon>Jimgerdemannia</taxon>
    </lineage>
</organism>
<protein>
    <submittedName>
        <fullName evidence="1">Uncharacterized protein</fullName>
    </submittedName>
</protein>
<feature type="non-terminal residue" evidence="1">
    <location>
        <position position="1"/>
    </location>
</feature>
<keyword evidence="2" id="KW-1185">Reference proteome</keyword>
<comment type="caution">
    <text evidence="1">The sequence shown here is derived from an EMBL/GenBank/DDBJ whole genome shotgun (WGS) entry which is preliminary data.</text>
</comment>
<reference evidence="1 2" key="1">
    <citation type="journal article" date="2018" name="New Phytol.">
        <title>Phylogenomics of Endogonaceae and evolution of mycorrhizas within Mucoromycota.</title>
        <authorList>
            <person name="Chang Y."/>
            <person name="Desiro A."/>
            <person name="Na H."/>
            <person name="Sandor L."/>
            <person name="Lipzen A."/>
            <person name="Clum A."/>
            <person name="Barry K."/>
            <person name="Grigoriev I.V."/>
            <person name="Martin F.M."/>
            <person name="Stajich J.E."/>
            <person name="Smith M.E."/>
            <person name="Bonito G."/>
            <person name="Spatafora J.W."/>
        </authorList>
    </citation>
    <scope>NUCLEOTIDE SEQUENCE [LARGE SCALE GENOMIC DNA]</scope>
    <source>
        <strain evidence="1 2">GMNB39</strain>
    </source>
</reference>